<dbReference type="Pfam" id="PF00211">
    <property type="entry name" value="Guanylate_cyc"/>
    <property type="match status" value="1"/>
</dbReference>
<dbReference type="Pfam" id="PF00111">
    <property type="entry name" value="Fer2"/>
    <property type="match status" value="1"/>
</dbReference>
<reference evidence="6 7" key="1">
    <citation type="submission" date="2023-09" db="EMBL/GenBank/DDBJ databases">
        <authorList>
            <person name="Rey-Velasco X."/>
        </authorList>
    </citation>
    <scope>NUCLEOTIDE SEQUENCE [LARGE SCALE GENOMIC DNA]</scope>
    <source>
        <strain evidence="6 7">F188</strain>
    </source>
</reference>
<evidence type="ECO:0000313" key="7">
    <source>
        <dbReference type="Proteomes" id="UP001261624"/>
    </source>
</evidence>
<dbReference type="PANTHER" id="PTHR43081">
    <property type="entry name" value="ADENYLATE CYCLASE, TERMINAL-DIFFERENTIATION SPECIFIC-RELATED"/>
    <property type="match status" value="1"/>
</dbReference>
<evidence type="ECO:0000256" key="1">
    <source>
        <dbReference type="ARBA" id="ARBA00004651"/>
    </source>
</evidence>
<dbReference type="Gene3D" id="3.10.20.30">
    <property type="match status" value="1"/>
</dbReference>
<dbReference type="EMBL" id="JAVRHM010000009">
    <property type="protein sequence ID" value="MDT0689982.1"/>
    <property type="molecule type" value="Genomic_DNA"/>
</dbReference>
<evidence type="ECO:0000313" key="6">
    <source>
        <dbReference type="EMBL" id="MDT0689982.1"/>
    </source>
</evidence>
<protein>
    <submittedName>
        <fullName evidence="6">Adenylate/guanylate cyclase domain-containing protein</fullName>
    </submittedName>
</protein>
<dbReference type="Gene3D" id="3.30.70.1230">
    <property type="entry name" value="Nucleotide cyclase"/>
    <property type="match status" value="1"/>
</dbReference>
<dbReference type="InterPro" id="IPR001054">
    <property type="entry name" value="A/G_cyclase"/>
</dbReference>
<dbReference type="Proteomes" id="UP001261624">
    <property type="component" value="Unassembled WGS sequence"/>
</dbReference>
<comment type="subcellular location">
    <subcellularLocation>
        <location evidence="1">Cell membrane</location>
        <topology evidence="1">Multi-pass membrane protein</topology>
    </subcellularLocation>
</comment>
<feature type="domain" description="Guanylate cyclase" evidence="4">
    <location>
        <begin position="124"/>
        <end position="257"/>
    </location>
</feature>
<name>A0ABU3E401_9FLAO</name>
<keyword evidence="3" id="KW-0472">Membrane</keyword>
<feature type="domain" description="2Fe-2S ferredoxin-type" evidence="5">
    <location>
        <begin position="4"/>
        <end position="98"/>
    </location>
</feature>
<accession>A0ABU3E401</accession>
<comment type="caution">
    <text evidence="6">The sequence shown here is derived from an EMBL/GenBank/DDBJ whole genome shotgun (WGS) entry which is preliminary data.</text>
</comment>
<dbReference type="PROSITE" id="PS51085">
    <property type="entry name" value="2FE2S_FER_2"/>
    <property type="match status" value="1"/>
</dbReference>
<dbReference type="SMART" id="SM00044">
    <property type="entry name" value="CYCc"/>
    <property type="match status" value="1"/>
</dbReference>
<gene>
    <name evidence="6" type="ORF">RM549_09320</name>
</gene>
<evidence type="ECO:0000259" key="4">
    <source>
        <dbReference type="PROSITE" id="PS50125"/>
    </source>
</evidence>
<keyword evidence="2" id="KW-1003">Cell membrane</keyword>
<evidence type="ECO:0000256" key="2">
    <source>
        <dbReference type="ARBA" id="ARBA00022475"/>
    </source>
</evidence>
<dbReference type="PANTHER" id="PTHR43081:SF17">
    <property type="entry name" value="BLL5647 PROTEIN"/>
    <property type="match status" value="1"/>
</dbReference>
<dbReference type="CDD" id="cd00207">
    <property type="entry name" value="fer2"/>
    <property type="match status" value="1"/>
</dbReference>
<evidence type="ECO:0000256" key="3">
    <source>
        <dbReference type="ARBA" id="ARBA00023136"/>
    </source>
</evidence>
<dbReference type="SUPFAM" id="SSF55073">
    <property type="entry name" value="Nucleotide cyclase"/>
    <property type="match status" value="1"/>
</dbReference>
<dbReference type="PROSITE" id="PS50125">
    <property type="entry name" value="GUANYLATE_CYCLASE_2"/>
    <property type="match status" value="1"/>
</dbReference>
<dbReference type="InterPro" id="IPR036010">
    <property type="entry name" value="2Fe-2S_ferredoxin-like_sf"/>
</dbReference>
<organism evidence="6 7">
    <name type="scientific">Autumnicola patrickiae</name>
    <dbReference type="NCBI Taxonomy" id="3075591"/>
    <lineage>
        <taxon>Bacteria</taxon>
        <taxon>Pseudomonadati</taxon>
        <taxon>Bacteroidota</taxon>
        <taxon>Flavobacteriia</taxon>
        <taxon>Flavobacteriales</taxon>
        <taxon>Flavobacteriaceae</taxon>
        <taxon>Autumnicola</taxon>
    </lineage>
</organism>
<dbReference type="SUPFAM" id="SSF54292">
    <property type="entry name" value="2Fe-2S ferredoxin-like"/>
    <property type="match status" value="1"/>
</dbReference>
<dbReference type="InterPro" id="IPR029787">
    <property type="entry name" value="Nucleotide_cyclase"/>
</dbReference>
<keyword evidence="7" id="KW-1185">Reference proteome</keyword>
<dbReference type="RefSeq" id="WP_311684042.1">
    <property type="nucleotide sequence ID" value="NZ_JAVRHM010000009.1"/>
</dbReference>
<proteinExistence type="predicted"/>
<dbReference type="InterPro" id="IPR001041">
    <property type="entry name" value="2Fe-2S_ferredoxin-type"/>
</dbReference>
<dbReference type="InterPro" id="IPR050697">
    <property type="entry name" value="Adenylyl/Guanylyl_Cyclase_3/4"/>
</dbReference>
<sequence>MKKHQIEFSQDGPILALEGKSILNASLDAGIPLVHVCGGKGKCSTCRVLVHSGEKSLSPENEKEKALKKQMQFPPNVRLACQTYISGGPVKLTRIVKDVSDFGLYIGSMAGEATKEIGEERELSIFFLDIRDFSPFMEKNLPFDVIHVIRKLFTFCENIIDSNGGRLIETAGDSLYAIFGYSSTPEKAKNAATKTAREIIENLQTLNKEYFLPHFDQNIEVGIGIHSGKVITGKIQLGKHERLIAMGHAVNVASRIQALTKELNNNLIVSDEVFMELENRQEKDKPTTARLKGVTGSYKLHLLGNTYC</sequence>
<evidence type="ECO:0000259" key="5">
    <source>
        <dbReference type="PROSITE" id="PS51085"/>
    </source>
</evidence>
<dbReference type="CDD" id="cd07302">
    <property type="entry name" value="CHD"/>
    <property type="match status" value="1"/>
</dbReference>
<dbReference type="InterPro" id="IPR012675">
    <property type="entry name" value="Beta-grasp_dom_sf"/>
</dbReference>